<feature type="compositionally biased region" description="Basic and acidic residues" evidence="1">
    <location>
        <begin position="262"/>
        <end position="361"/>
    </location>
</feature>
<dbReference type="EMBL" id="GISG01279103">
    <property type="protein sequence ID" value="MBA4678356.1"/>
    <property type="molecule type" value="Transcribed_RNA"/>
</dbReference>
<feature type="compositionally biased region" description="Basic and acidic residues" evidence="1">
    <location>
        <begin position="137"/>
        <end position="152"/>
    </location>
</feature>
<feature type="region of interest" description="Disordered" evidence="1">
    <location>
        <begin position="87"/>
        <end position="152"/>
    </location>
</feature>
<accession>A0A7C9AY10</accession>
<feature type="region of interest" description="Disordered" evidence="1">
    <location>
        <begin position="262"/>
        <end position="476"/>
    </location>
</feature>
<organism evidence="2">
    <name type="scientific">Opuntia streptacantha</name>
    <name type="common">Prickly pear cactus</name>
    <name type="synonym">Opuntia cardona</name>
    <dbReference type="NCBI Taxonomy" id="393608"/>
    <lineage>
        <taxon>Eukaryota</taxon>
        <taxon>Viridiplantae</taxon>
        <taxon>Streptophyta</taxon>
        <taxon>Embryophyta</taxon>
        <taxon>Tracheophyta</taxon>
        <taxon>Spermatophyta</taxon>
        <taxon>Magnoliopsida</taxon>
        <taxon>eudicotyledons</taxon>
        <taxon>Gunneridae</taxon>
        <taxon>Pentapetalae</taxon>
        <taxon>Caryophyllales</taxon>
        <taxon>Cactineae</taxon>
        <taxon>Cactaceae</taxon>
        <taxon>Opuntioideae</taxon>
        <taxon>Opuntia</taxon>
    </lineage>
</organism>
<name>A0A7C9AY10_OPUST</name>
<feature type="compositionally biased region" description="Low complexity" evidence="1">
    <location>
        <begin position="431"/>
        <end position="448"/>
    </location>
</feature>
<dbReference type="PANTHER" id="PTHR47286:SF2">
    <property type="entry name" value="F3I6.9 PROTEIN"/>
    <property type="match status" value="1"/>
</dbReference>
<feature type="region of interest" description="Disordered" evidence="1">
    <location>
        <begin position="560"/>
        <end position="663"/>
    </location>
</feature>
<proteinExistence type="predicted"/>
<reference evidence="2" key="2">
    <citation type="submission" date="2020-07" db="EMBL/GenBank/DDBJ databases">
        <authorList>
            <person name="Vera ALvarez R."/>
            <person name="Arias-Moreno D.M."/>
            <person name="Jimenez-Jacinto V."/>
            <person name="Jimenez-Bremont J.F."/>
            <person name="Swaminathan K."/>
            <person name="Moose S.P."/>
            <person name="Guerrero-Gonzalez M.L."/>
            <person name="Marino-Ramirez L."/>
            <person name="Landsman D."/>
            <person name="Rodriguez-Kessler M."/>
            <person name="Delgado-Sanchez P."/>
        </authorList>
    </citation>
    <scope>NUCLEOTIDE SEQUENCE</scope>
    <source>
        <tissue evidence="2">Cladode</tissue>
    </source>
</reference>
<feature type="compositionally biased region" description="Basic and acidic residues" evidence="1">
    <location>
        <begin position="604"/>
        <end position="627"/>
    </location>
</feature>
<reference evidence="2" key="1">
    <citation type="journal article" date="2013" name="J. Plant Res.">
        <title>Effect of fungi and light on seed germination of three Opuntia species from semiarid lands of central Mexico.</title>
        <authorList>
            <person name="Delgado-Sanchez P."/>
            <person name="Jimenez-Bremont J.F."/>
            <person name="Guerrero-Gonzalez Mde L."/>
            <person name="Flores J."/>
        </authorList>
    </citation>
    <scope>NUCLEOTIDE SEQUENCE</scope>
    <source>
        <tissue evidence="2">Cladode</tissue>
    </source>
</reference>
<evidence type="ECO:0000313" key="2">
    <source>
        <dbReference type="EMBL" id="MBA4678356.1"/>
    </source>
</evidence>
<evidence type="ECO:0008006" key="3">
    <source>
        <dbReference type="Google" id="ProtNLM"/>
    </source>
</evidence>
<feature type="compositionally biased region" description="Polar residues" evidence="1">
    <location>
        <begin position="94"/>
        <end position="107"/>
    </location>
</feature>
<evidence type="ECO:0000256" key="1">
    <source>
        <dbReference type="SAM" id="MobiDB-lite"/>
    </source>
</evidence>
<feature type="compositionally biased region" description="Polar residues" evidence="1">
    <location>
        <begin position="649"/>
        <end position="663"/>
    </location>
</feature>
<sequence length="682" mass="75562">MGESLVEAPKVENKMGESVPCLQESVSFGRFEHDSLCWERWSTFPTNKYLEEVEKCSTPGSVAQKKAYFEAHYKKIAARKTELLDQEKKRETELMNSEDQSQTSLGSVCNHGEEESDAEKPKAQVTATVSELENEEPEFKKKVTDAHTNESDHGANIFDEEWEIADVNGQVSLHIDEPNDGADIIYENEDLQPPCADAIEVLWPKTRNPEIGQPEETVSVEEEGISTLDSEHIEELPHGEVQEREIADKDAQDVVELDDLKKRQEGLVQDKVEENNNAKEEAKDVEGLDSSKEAQKELPLDNVEEREVARKENEDLVKSENPRKMEKGLLQDKFEKGEVAKKETKAPWKSENPKKIHKEMPVNKTTGTTNARKKPASPMAKKSLPIAESPMLSTPKSLRPALSKIAMSTTDPSAKKENGSTPLSLRKSPMLSAPKSSKTSLSKTATSTNRAMLKKENGSSPLTIKKAARPESKQVLPTSLHMSLSLEPANCDPAVLMTTRKSLIMEKMGDKDIVKRAFKAFQNFSPSSLIKASPTDQFGDKKIGKGSVLVFPQKKEGITRAVKPSNPTPGQLGTRKTGVYPGLYKTGDVDRRNGTSLPASLRLRSQDLGHKQKEVSRNSEQKPRAKEAVGTYLDGKVKLEKPAPARTPSWESSNTRLSSSYNLGQGFFKGLRKDVTKSQASG</sequence>
<dbReference type="AlphaFoldDB" id="A0A7C9AY10"/>
<protein>
    <recommendedName>
        <fullName evidence="3">TPX2 C-terminal domain-containing protein</fullName>
    </recommendedName>
</protein>
<dbReference type="PANTHER" id="PTHR47286">
    <property type="entry name" value="F3I6.9 PROTEIN"/>
    <property type="match status" value="1"/>
</dbReference>